<dbReference type="Pfam" id="PF02675">
    <property type="entry name" value="AdoMet_dc"/>
    <property type="match status" value="1"/>
</dbReference>
<evidence type="ECO:0000313" key="10">
    <source>
        <dbReference type="EMBL" id="QRJ63990.1"/>
    </source>
</evidence>
<organism evidence="10 11">
    <name type="scientific">Azospira restricta</name>
    <dbReference type="NCBI Taxonomy" id="404405"/>
    <lineage>
        <taxon>Bacteria</taxon>
        <taxon>Pseudomonadati</taxon>
        <taxon>Pseudomonadota</taxon>
        <taxon>Betaproteobacteria</taxon>
        <taxon>Rhodocyclales</taxon>
        <taxon>Rhodocyclaceae</taxon>
        <taxon>Azospira</taxon>
    </lineage>
</organism>
<keyword evidence="3" id="KW-0068">Autocatalytic cleavage</keyword>
<protein>
    <submittedName>
        <fullName evidence="10">S-adenosylmethionine decarboxylase</fullName>
    </submittedName>
</protein>
<evidence type="ECO:0000256" key="1">
    <source>
        <dbReference type="ARBA" id="ARBA00001928"/>
    </source>
</evidence>
<evidence type="ECO:0000256" key="9">
    <source>
        <dbReference type="ARBA" id="ARBA00023317"/>
    </source>
</evidence>
<keyword evidence="9" id="KW-0670">Pyruvate</keyword>
<keyword evidence="4" id="KW-0745">Spermidine biosynthesis</keyword>
<dbReference type="PANTHER" id="PTHR33866:SF2">
    <property type="entry name" value="S-ADENOSYLMETHIONINE DECARBOXYLASE PROENZYME"/>
    <property type="match status" value="1"/>
</dbReference>
<keyword evidence="6" id="KW-0865">Zymogen</keyword>
<gene>
    <name evidence="10" type="ORF">IWH25_01100</name>
</gene>
<dbReference type="AlphaFoldDB" id="A0A974Y3P5"/>
<dbReference type="Gene3D" id="3.60.90.10">
    <property type="entry name" value="S-adenosylmethionine decarboxylase"/>
    <property type="match status" value="1"/>
</dbReference>
<dbReference type="InterPro" id="IPR016067">
    <property type="entry name" value="S-AdoMet_deCO2ase_core"/>
</dbReference>
<evidence type="ECO:0000256" key="4">
    <source>
        <dbReference type="ARBA" id="ARBA00023066"/>
    </source>
</evidence>
<proteinExistence type="predicted"/>
<reference evidence="10" key="1">
    <citation type="submission" date="2020-11" db="EMBL/GenBank/DDBJ databases">
        <title>Azospira restricta DSM 18626 genome sequence.</title>
        <authorList>
            <person name="Moe W.M."/>
        </authorList>
    </citation>
    <scope>NUCLEOTIDE SEQUENCE</scope>
    <source>
        <strain evidence="10">DSM 18626</strain>
    </source>
</reference>
<comment type="cofactor">
    <cofactor evidence="1">
        <name>pyruvate</name>
        <dbReference type="ChEBI" id="CHEBI:15361"/>
    </cofactor>
</comment>
<keyword evidence="8" id="KW-0704">Schiff base</keyword>
<dbReference type="SUPFAM" id="SSF56276">
    <property type="entry name" value="S-adenosylmethionine decarboxylase"/>
    <property type="match status" value="1"/>
</dbReference>
<evidence type="ECO:0000256" key="2">
    <source>
        <dbReference type="ARBA" id="ARBA00022793"/>
    </source>
</evidence>
<dbReference type="KEGG" id="ares:IWH25_01100"/>
<name>A0A974Y3P5_9RHOO</name>
<dbReference type="EMBL" id="CP064781">
    <property type="protein sequence ID" value="QRJ63990.1"/>
    <property type="molecule type" value="Genomic_DNA"/>
</dbReference>
<dbReference type="GO" id="GO:0004014">
    <property type="term" value="F:adenosylmethionine decarboxylase activity"/>
    <property type="evidence" value="ECO:0007669"/>
    <property type="project" value="InterPro"/>
</dbReference>
<evidence type="ECO:0000256" key="3">
    <source>
        <dbReference type="ARBA" id="ARBA00022813"/>
    </source>
</evidence>
<accession>A0A974Y3P5</accession>
<dbReference type="PANTHER" id="PTHR33866">
    <property type="entry name" value="S-ADENOSYLMETHIONINE DECARBOXYLASE PROENZYME"/>
    <property type="match status" value="1"/>
</dbReference>
<dbReference type="Proteomes" id="UP000663444">
    <property type="component" value="Chromosome"/>
</dbReference>
<sequence>MQGLHLIAEAHDCRCAARLLSDASALRELCLAVCAVPGLTPVGELFHQFENAGTPAGATGAVILAESHLAVHTWPELAAVTLDLYVCNFSQDNSLAARAAFDRLLAAFAPADVVRRELLRGGPAGEGGGTD</sequence>
<evidence type="ECO:0000256" key="6">
    <source>
        <dbReference type="ARBA" id="ARBA00023145"/>
    </source>
</evidence>
<evidence type="ECO:0000256" key="8">
    <source>
        <dbReference type="ARBA" id="ARBA00023270"/>
    </source>
</evidence>
<dbReference type="GO" id="GO:0008295">
    <property type="term" value="P:spermidine biosynthetic process"/>
    <property type="evidence" value="ECO:0007669"/>
    <property type="project" value="UniProtKB-KW"/>
</dbReference>
<dbReference type="InterPro" id="IPR003826">
    <property type="entry name" value="AdoMetDC_fam_prok"/>
</dbReference>
<evidence type="ECO:0000313" key="11">
    <source>
        <dbReference type="Proteomes" id="UP000663444"/>
    </source>
</evidence>
<keyword evidence="5" id="KW-0620">Polyamine biosynthesis</keyword>
<dbReference type="RefSeq" id="WP_203387521.1">
    <property type="nucleotide sequence ID" value="NZ_CP064781.1"/>
</dbReference>
<keyword evidence="11" id="KW-1185">Reference proteome</keyword>
<keyword evidence="7" id="KW-0456">Lyase</keyword>
<keyword evidence="2" id="KW-0210">Decarboxylase</keyword>
<evidence type="ECO:0000256" key="7">
    <source>
        <dbReference type="ARBA" id="ARBA00023239"/>
    </source>
</evidence>
<evidence type="ECO:0000256" key="5">
    <source>
        <dbReference type="ARBA" id="ARBA00023115"/>
    </source>
</evidence>
<dbReference type="GO" id="GO:0005829">
    <property type="term" value="C:cytosol"/>
    <property type="evidence" value="ECO:0007669"/>
    <property type="project" value="TreeGrafter"/>
</dbReference>